<name>I3U6X9_ADVKW</name>
<keyword evidence="7" id="KW-1185">Reference proteome</keyword>
<dbReference type="Gene3D" id="3.40.50.720">
    <property type="entry name" value="NAD(P)-binding Rossmann-like Domain"/>
    <property type="match status" value="1"/>
</dbReference>
<comment type="similarity">
    <text evidence="4">Belongs to the zinc-containing alcohol dehydrogenase family.</text>
</comment>
<dbReference type="Pfam" id="PF00107">
    <property type="entry name" value="ADH_zinc_N"/>
    <property type="match status" value="1"/>
</dbReference>
<dbReference type="KEGG" id="aka:TKWG_00215"/>
<dbReference type="PANTHER" id="PTHR43401">
    <property type="entry name" value="L-THREONINE 3-DEHYDROGENASE"/>
    <property type="match status" value="1"/>
</dbReference>
<dbReference type="InterPro" id="IPR020843">
    <property type="entry name" value="ER"/>
</dbReference>
<dbReference type="STRING" id="1036672.TKWG_00215"/>
<proteinExistence type="inferred from homology"/>
<dbReference type="PROSITE" id="PS00059">
    <property type="entry name" value="ADH_ZINC"/>
    <property type="match status" value="1"/>
</dbReference>
<dbReference type="SUPFAM" id="SSF50129">
    <property type="entry name" value="GroES-like"/>
    <property type="match status" value="1"/>
</dbReference>
<protein>
    <submittedName>
        <fullName evidence="6">Sorbitol dehydrogenase</fullName>
    </submittedName>
</protein>
<dbReference type="InterPro" id="IPR050129">
    <property type="entry name" value="Zn_alcohol_dh"/>
</dbReference>
<keyword evidence="3" id="KW-0560">Oxidoreductase</keyword>
<dbReference type="Pfam" id="PF08240">
    <property type="entry name" value="ADH_N"/>
    <property type="match status" value="1"/>
</dbReference>
<evidence type="ECO:0000313" key="6">
    <source>
        <dbReference type="EMBL" id="AFK60767.1"/>
    </source>
</evidence>
<evidence type="ECO:0000256" key="2">
    <source>
        <dbReference type="ARBA" id="ARBA00022833"/>
    </source>
</evidence>
<dbReference type="Proteomes" id="UP000005267">
    <property type="component" value="Chromosome"/>
</dbReference>
<dbReference type="SMART" id="SM00829">
    <property type="entry name" value="PKS_ER"/>
    <property type="match status" value="1"/>
</dbReference>
<evidence type="ECO:0000256" key="4">
    <source>
        <dbReference type="RuleBase" id="RU361277"/>
    </source>
</evidence>
<keyword evidence="1 4" id="KW-0479">Metal-binding</keyword>
<evidence type="ECO:0000256" key="3">
    <source>
        <dbReference type="ARBA" id="ARBA00023002"/>
    </source>
</evidence>
<dbReference type="EMBL" id="CP003555">
    <property type="protein sequence ID" value="AFK60767.1"/>
    <property type="molecule type" value="Genomic_DNA"/>
</dbReference>
<evidence type="ECO:0000259" key="5">
    <source>
        <dbReference type="SMART" id="SM00829"/>
    </source>
</evidence>
<dbReference type="InterPro" id="IPR036291">
    <property type="entry name" value="NAD(P)-bd_dom_sf"/>
</dbReference>
<dbReference type="GO" id="GO:0008270">
    <property type="term" value="F:zinc ion binding"/>
    <property type="evidence" value="ECO:0007669"/>
    <property type="project" value="InterPro"/>
</dbReference>
<dbReference type="Gene3D" id="3.90.180.10">
    <property type="entry name" value="Medium-chain alcohol dehydrogenases, catalytic domain"/>
    <property type="match status" value="1"/>
</dbReference>
<comment type="cofactor">
    <cofactor evidence="4">
        <name>Zn(2+)</name>
        <dbReference type="ChEBI" id="CHEBI:29105"/>
    </cofactor>
</comment>
<dbReference type="AlphaFoldDB" id="I3U6X9"/>
<dbReference type="InterPro" id="IPR002328">
    <property type="entry name" value="ADH_Zn_CS"/>
</dbReference>
<dbReference type="GO" id="GO:0016616">
    <property type="term" value="F:oxidoreductase activity, acting on the CH-OH group of donors, NAD or NADP as acceptor"/>
    <property type="evidence" value="ECO:0007669"/>
    <property type="project" value="UniProtKB-ARBA"/>
</dbReference>
<dbReference type="InterPro" id="IPR013149">
    <property type="entry name" value="ADH-like_C"/>
</dbReference>
<accession>I3U6X9</accession>
<dbReference type="PANTHER" id="PTHR43401:SF2">
    <property type="entry name" value="L-THREONINE 3-DEHYDROGENASE"/>
    <property type="match status" value="1"/>
</dbReference>
<feature type="domain" description="Enoyl reductase (ER)" evidence="5">
    <location>
        <begin position="8"/>
        <end position="343"/>
    </location>
</feature>
<dbReference type="InterPro" id="IPR013154">
    <property type="entry name" value="ADH-like_N"/>
</dbReference>
<gene>
    <name evidence="6" type="ordered locus">TKWG_00215</name>
</gene>
<reference evidence="7" key="2">
    <citation type="journal article" date="2013" name="PLoS ONE">
        <title>Genome implosion elicits host-confinement in Alcaligenaceae: evidence from the comparative genomics of Tetrathiobacter kashmirensis, a pathogen in the making.</title>
        <authorList>
            <person name="Ghosh W."/>
            <person name="Alam M."/>
            <person name="Roy C."/>
            <person name="Pyne P."/>
            <person name="George A."/>
            <person name="Chakraborty R."/>
            <person name="Majumder S."/>
            <person name="Agarwal A."/>
            <person name="Chakraborty S."/>
            <person name="Majumdar S."/>
            <person name="Gupta S.K."/>
        </authorList>
    </citation>
    <scope>NUCLEOTIDE SEQUENCE [LARGE SCALE GENOMIC DNA]</scope>
    <source>
        <strain evidence="7">WT001</strain>
    </source>
</reference>
<keyword evidence="2 4" id="KW-0862">Zinc</keyword>
<organism evidence="6 7">
    <name type="scientific">Advenella kashmirensis (strain DSM 17095 / LMG 22695 / WT001)</name>
    <name type="common">Tetrathiobacter kashmirensis</name>
    <dbReference type="NCBI Taxonomy" id="1036672"/>
    <lineage>
        <taxon>Bacteria</taxon>
        <taxon>Pseudomonadati</taxon>
        <taxon>Pseudomonadota</taxon>
        <taxon>Betaproteobacteria</taxon>
        <taxon>Burkholderiales</taxon>
        <taxon>Alcaligenaceae</taxon>
    </lineage>
</organism>
<dbReference type="RefSeq" id="WP_014748858.1">
    <property type="nucleotide sequence ID" value="NC_017964.1"/>
</dbReference>
<reference evidence="6 7" key="1">
    <citation type="journal article" date="2011" name="J. Bacteriol.">
        <title>Whole-genome shotgun sequencing of the sulfur-oxidizing chemoautotroph Tetrathiobacter kashmirensis.</title>
        <authorList>
            <person name="Ghosh W."/>
            <person name="George A."/>
            <person name="Agarwal A."/>
            <person name="Raj P."/>
            <person name="Alam M."/>
            <person name="Pyne P."/>
            <person name="Das Gupta S.K."/>
        </authorList>
    </citation>
    <scope>NUCLEOTIDE SEQUENCE [LARGE SCALE GENOMIC DNA]</scope>
    <source>
        <strain evidence="6 7">WT001</strain>
    </source>
</reference>
<dbReference type="InterPro" id="IPR011032">
    <property type="entry name" value="GroES-like_sf"/>
</dbReference>
<dbReference type="OrthoDB" id="5484143at2"/>
<sequence>MLAVRKTSPVHGVSLDDIPEPDSPASGEVIVAVVAVGICGSDVHVYEWTSGYEFMRSRLPVVLGHEFSGKIAAVGDDVVGLRVGDSVVVMPGISCMRCVTCARGTPHLCPNKETLGLTRDGAFASHVRVPASGCIPIPAETDLSLAALTEPLCVGDNACDVGQVTAGDTVVVLGPGTIGQAIVRAARWRGASRVIAVGMNDAARLEVAQAMGATHCIDLADGISLQQGIHRITGGKPADVVIEATGHASSITEGLQILRKGGILAAAGIHAQRASFDLTEMIRNKQQIRGAHGSRRQNWERIIDRIVHEPESVRPMISMELKINDAEQGFRQCLARSVSKVILRPD</sequence>
<dbReference type="SUPFAM" id="SSF51735">
    <property type="entry name" value="NAD(P)-binding Rossmann-fold domains"/>
    <property type="match status" value="1"/>
</dbReference>
<dbReference type="HOGENOM" id="CLU_026673_11_2_4"/>
<evidence type="ECO:0000313" key="7">
    <source>
        <dbReference type="Proteomes" id="UP000005267"/>
    </source>
</evidence>
<evidence type="ECO:0000256" key="1">
    <source>
        <dbReference type="ARBA" id="ARBA00022723"/>
    </source>
</evidence>